<evidence type="ECO:0000313" key="3">
    <source>
        <dbReference type="Proteomes" id="UP000199634"/>
    </source>
</evidence>
<dbReference type="OrthoDB" id="9801392at2"/>
<accession>A0A1H6KET7</accession>
<dbReference type="SMR" id="A0A1H6KET7"/>
<dbReference type="PANTHER" id="PTHR41878:SF1">
    <property type="entry name" value="TNPR PROTEIN"/>
    <property type="match status" value="1"/>
</dbReference>
<evidence type="ECO:0000313" key="2">
    <source>
        <dbReference type="EMBL" id="SEH70327.1"/>
    </source>
</evidence>
<reference evidence="2 3" key="1">
    <citation type="submission" date="2016-10" db="EMBL/GenBank/DDBJ databases">
        <authorList>
            <person name="de Groot N.N."/>
        </authorList>
    </citation>
    <scope>NUCLEOTIDE SEQUENCE [LARGE SCALE GENOMIC DNA]</scope>
    <source>
        <strain evidence="2 3">CGMCC 1.10825</strain>
    </source>
</reference>
<dbReference type="SUPFAM" id="SSF159941">
    <property type="entry name" value="MM3350-like"/>
    <property type="match status" value="1"/>
</dbReference>
<dbReference type="PANTHER" id="PTHR41878">
    <property type="entry name" value="LEXA REPRESSOR-RELATED"/>
    <property type="match status" value="1"/>
</dbReference>
<dbReference type="EMBL" id="FNXE01000009">
    <property type="protein sequence ID" value="SEH70327.1"/>
    <property type="molecule type" value="Genomic_DNA"/>
</dbReference>
<dbReference type="InterPro" id="IPR012912">
    <property type="entry name" value="Plasmid_pRiA4b_Orf3-like"/>
</dbReference>
<dbReference type="Pfam" id="PF07929">
    <property type="entry name" value="PRiA4_ORF3"/>
    <property type="match status" value="1"/>
</dbReference>
<proteinExistence type="predicted"/>
<dbReference type="Gene3D" id="3.10.290.30">
    <property type="entry name" value="MM3350-like"/>
    <property type="match status" value="1"/>
</dbReference>
<evidence type="ECO:0000259" key="1">
    <source>
        <dbReference type="Pfam" id="PF07929"/>
    </source>
</evidence>
<name>A0A1H6KET7_9FLAO</name>
<organism evidence="2 3">
    <name type="scientific">Paenimyroides marinum</name>
    <dbReference type="NCBI Taxonomy" id="1159016"/>
    <lineage>
        <taxon>Bacteria</taxon>
        <taxon>Pseudomonadati</taxon>
        <taxon>Bacteroidota</taxon>
        <taxon>Flavobacteriia</taxon>
        <taxon>Flavobacteriales</taxon>
        <taxon>Flavobacteriaceae</taxon>
        <taxon>Paenimyroides</taxon>
    </lineage>
</organism>
<dbReference type="STRING" id="1159016.SAMN02927937_00958"/>
<gene>
    <name evidence="2" type="ORF">SAMN02927937_00958</name>
</gene>
<dbReference type="InterPro" id="IPR024047">
    <property type="entry name" value="MM3350-like_sf"/>
</dbReference>
<sequence length="196" mass="22669">MAHKLKIVLQGPDPKITRTVIVPEKFNFEQLHIVIQCVMNWENQHLYEFNLGAPYASDSISPEEADDGFAAFTESRFKKYDAEQTHLSEFFNGQIKKMNYTYDFGDDWIHSISVLKKPTEEVLFPKCVKGENAAPIEDIGGIWGFYDLLEAIAKKRKTAEDKEMLEWYGIPKGKAYNEVYGFDIDEVNQRLIDAFR</sequence>
<feature type="domain" description="Plasmid pRiA4b Orf3-like" evidence="1">
    <location>
        <begin position="3"/>
        <end position="188"/>
    </location>
</feature>
<dbReference type="AlphaFoldDB" id="A0A1H6KET7"/>
<protein>
    <submittedName>
        <fullName evidence="2">PRiA4b ORF-3-like protein</fullName>
    </submittedName>
</protein>
<dbReference type="RefSeq" id="WP_091096899.1">
    <property type="nucleotide sequence ID" value="NZ_FNXE01000009.1"/>
</dbReference>
<dbReference type="Proteomes" id="UP000199634">
    <property type="component" value="Unassembled WGS sequence"/>
</dbReference>
<keyword evidence="3" id="KW-1185">Reference proteome</keyword>